<dbReference type="Proteomes" id="UP000499080">
    <property type="component" value="Unassembled WGS sequence"/>
</dbReference>
<sequence>MLAEEFFASDWWIRSTKRTADWKMAEEFTSAGLVERNETYNDLIASLGPLSPKASDICLSQSTAAGSPAFIELGTTLLDPVRDSVHRVNFMYSRHLERTSGQLSSVQHKEKLSLWYECILVLGGMKFEAVHFCMYKT</sequence>
<comment type="caution">
    <text evidence="1">The sequence shown here is derived from an EMBL/GenBank/DDBJ whole genome shotgun (WGS) entry which is preliminary data.</text>
</comment>
<evidence type="ECO:0000313" key="2">
    <source>
        <dbReference type="Proteomes" id="UP000499080"/>
    </source>
</evidence>
<dbReference type="EMBL" id="BGPR01002465">
    <property type="protein sequence ID" value="GBM73920.1"/>
    <property type="molecule type" value="Genomic_DNA"/>
</dbReference>
<protein>
    <submittedName>
        <fullName evidence="1">Uncharacterized protein</fullName>
    </submittedName>
</protein>
<reference evidence="1 2" key="1">
    <citation type="journal article" date="2019" name="Sci. Rep.">
        <title>Orb-weaving spider Araneus ventricosus genome elucidates the spidroin gene catalogue.</title>
        <authorList>
            <person name="Kono N."/>
            <person name="Nakamura H."/>
            <person name="Ohtoshi R."/>
            <person name="Moran D.A.P."/>
            <person name="Shinohara A."/>
            <person name="Yoshida Y."/>
            <person name="Fujiwara M."/>
            <person name="Mori M."/>
            <person name="Tomita M."/>
            <person name="Arakawa K."/>
        </authorList>
    </citation>
    <scope>NUCLEOTIDE SEQUENCE [LARGE SCALE GENOMIC DNA]</scope>
</reference>
<dbReference type="AlphaFoldDB" id="A0A4Y2I8V1"/>
<evidence type="ECO:0000313" key="1">
    <source>
        <dbReference type="EMBL" id="GBM73920.1"/>
    </source>
</evidence>
<gene>
    <name evidence="1" type="ORF">AVEN_61534_1</name>
</gene>
<keyword evidence="2" id="KW-1185">Reference proteome</keyword>
<organism evidence="1 2">
    <name type="scientific">Araneus ventricosus</name>
    <name type="common">Orbweaver spider</name>
    <name type="synonym">Epeira ventricosa</name>
    <dbReference type="NCBI Taxonomy" id="182803"/>
    <lineage>
        <taxon>Eukaryota</taxon>
        <taxon>Metazoa</taxon>
        <taxon>Ecdysozoa</taxon>
        <taxon>Arthropoda</taxon>
        <taxon>Chelicerata</taxon>
        <taxon>Arachnida</taxon>
        <taxon>Araneae</taxon>
        <taxon>Araneomorphae</taxon>
        <taxon>Entelegynae</taxon>
        <taxon>Araneoidea</taxon>
        <taxon>Araneidae</taxon>
        <taxon>Araneus</taxon>
    </lineage>
</organism>
<proteinExistence type="predicted"/>
<name>A0A4Y2I8V1_ARAVE</name>
<accession>A0A4Y2I8V1</accession>